<evidence type="ECO:0000313" key="1">
    <source>
        <dbReference type="EMBL" id="VDL86898.1"/>
    </source>
</evidence>
<evidence type="ECO:0000313" key="2">
    <source>
        <dbReference type="Proteomes" id="UP000275846"/>
    </source>
</evidence>
<dbReference type="EMBL" id="UYSU01001465">
    <property type="protein sequence ID" value="VDL86898.1"/>
    <property type="molecule type" value="Genomic_DNA"/>
</dbReference>
<name>A0A183SA38_SCHSO</name>
<dbReference type="OrthoDB" id="6313989at2759"/>
<dbReference type="AlphaFoldDB" id="A0A183SA38"/>
<dbReference type="WBParaSite" id="SSLN_0000113201-mRNA-1">
    <property type="protein sequence ID" value="SSLN_0000113201-mRNA-1"/>
    <property type="gene ID" value="SSLN_0000113201"/>
</dbReference>
<dbReference type="Proteomes" id="UP000275846">
    <property type="component" value="Unassembled WGS sequence"/>
</dbReference>
<proteinExistence type="predicted"/>
<gene>
    <name evidence="1" type="ORF">SSLN_LOCUS1086</name>
</gene>
<protein>
    <submittedName>
        <fullName evidence="1 3">Uncharacterized protein</fullName>
    </submittedName>
</protein>
<keyword evidence="2" id="KW-1185">Reference proteome</keyword>
<reference evidence="3" key="1">
    <citation type="submission" date="2016-06" db="UniProtKB">
        <authorList>
            <consortium name="WormBaseParasite"/>
        </authorList>
    </citation>
    <scope>IDENTIFICATION</scope>
</reference>
<evidence type="ECO:0000313" key="3">
    <source>
        <dbReference type="WBParaSite" id="SSLN_0000113201-mRNA-1"/>
    </source>
</evidence>
<sequence>MLQIITAPWKHDGANCEMSYSPPPSKSSDAHAVNTRIGLTTMNGLHKAYMDLQTDATKAAFFRCWRLVRQRLREMQDALMIRKAEEI</sequence>
<accession>A0A183SA38</accession>
<organism evidence="3">
    <name type="scientific">Schistocephalus solidus</name>
    <name type="common">Tapeworm</name>
    <dbReference type="NCBI Taxonomy" id="70667"/>
    <lineage>
        <taxon>Eukaryota</taxon>
        <taxon>Metazoa</taxon>
        <taxon>Spiralia</taxon>
        <taxon>Lophotrochozoa</taxon>
        <taxon>Platyhelminthes</taxon>
        <taxon>Cestoda</taxon>
        <taxon>Eucestoda</taxon>
        <taxon>Diphyllobothriidea</taxon>
        <taxon>Diphyllobothriidae</taxon>
        <taxon>Schistocephalus</taxon>
    </lineage>
</organism>
<reference evidence="1 2" key="2">
    <citation type="submission" date="2018-11" db="EMBL/GenBank/DDBJ databases">
        <authorList>
            <consortium name="Pathogen Informatics"/>
        </authorList>
    </citation>
    <scope>NUCLEOTIDE SEQUENCE [LARGE SCALE GENOMIC DNA]</scope>
    <source>
        <strain evidence="1 2">NST_G2</strain>
    </source>
</reference>